<dbReference type="RefSeq" id="WP_344304824.1">
    <property type="nucleotide sequence ID" value="NZ_BAAAQQ010000013.1"/>
</dbReference>
<reference evidence="1 2" key="1">
    <citation type="journal article" date="2019" name="Int. J. Syst. Evol. Microbiol.">
        <title>The Global Catalogue of Microorganisms (GCM) 10K type strain sequencing project: providing services to taxonomists for standard genome sequencing and annotation.</title>
        <authorList>
            <consortium name="The Broad Institute Genomics Platform"/>
            <consortium name="The Broad Institute Genome Sequencing Center for Infectious Disease"/>
            <person name="Wu L."/>
            <person name="Ma J."/>
        </authorList>
    </citation>
    <scope>NUCLEOTIDE SEQUENCE [LARGE SCALE GENOMIC DNA]</scope>
    <source>
        <strain evidence="1 2">JCM 16021</strain>
    </source>
</reference>
<gene>
    <name evidence="1" type="ORF">GCM10009843_32210</name>
</gene>
<proteinExistence type="predicted"/>
<sequence>MAIDGTGASAVADRQLIDRLRNEMRSAADPVRAAAQQAYMKSALPYFGITAPGLRTLLRPVLKTYAPSTRVVHEATVLTLWDEATHRVGGPSSTSDDGAGVVGGANLPLLA</sequence>
<keyword evidence="2" id="KW-1185">Reference proteome</keyword>
<dbReference type="Proteomes" id="UP001500575">
    <property type="component" value="Unassembled WGS sequence"/>
</dbReference>
<evidence type="ECO:0000313" key="1">
    <source>
        <dbReference type="EMBL" id="GAA2130020.1"/>
    </source>
</evidence>
<dbReference type="InterPro" id="IPR016024">
    <property type="entry name" value="ARM-type_fold"/>
</dbReference>
<dbReference type="Gene3D" id="1.20.1660.10">
    <property type="entry name" value="Hypothetical protein (EF3068)"/>
    <property type="match status" value="1"/>
</dbReference>
<comment type="caution">
    <text evidence="1">The sequence shown here is derived from an EMBL/GenBank/DDBJ whole genome shotgun (WGS) entry which is preliminary data.</text>
</comment>
<organism evidence="1 2">
    <name type="scientific">Nocardioides bigeumensis</name>
    <dbReference type="NCBI Taxonomy" id="433657"/>
    <lineage>
        <taxon>Bacteria</taxon>
        <taxon>Bacillati</taxon>
        <taxon>Actinomycetota</taxon>
        <taxon>Actinomycetes</taxon>
        <taxon>Propionibacteriales</taxon>
        <taxon>Nocardioidaceae</taxon>
        <taxon>Nocardioides</taxon>
    </lineage>
</organism>
<name>A0ABN2YNE0_9ACTN</name>
<dbReference type="Pfam" id="PF08713">
    <property type="entry name" value="DNA_alkylation"/>
    <property type="match status" value="1"/>
</dbReference>
<evidence type="ECO:0000313" key="2">
    <source>
        <dbReference type="Proteomes" id="UP001500575"/>
    </source>
</evidence>
<protein>
    <submittedName>
        <fullName evidence="1">Uncharacterized protein</fullName>
    </submittedName>
</protein>
<dbReference type="SUPFAM" id="SSF48371">
    <property type="entry name" value="ARM repeat"/>
    <property type="match status" value="1"/>
</dbReference>
<accession>A0ABN2YNE0</accession>
<dbReference type="InterPro" id="IPR014825">
    <property type="entry name" value="DNA_alkylation"/>
</dbReference>
<dbReference type="EMBL" id="BAAAQQ010000013">
    <property type="protein sequence ID" value="GAA2130020.1"/>
    <property type="molecule type" value="Genomic_DNA"/>
</dbReference>